<evidence type="ECO:0000256" key="9">
    <source>
        <dbReference type="ARBA" id="ARBA00023004"/>
    </source>
</evidence>
<evidence type="ECO:0000256" key="11">
    <source>
        <dbReference type="ARBA" id="ARBA00024225"/>
    </source>
</evidence>
<dbReference type="GO" id="GO:0016020">
    <property type="term" value="C:membrane"/>
    <property type="evidence" value="ECO:0007669"/>
    <property type="project" value="UniProtKB-SubCell"/>
</dbReference>
<evidence type="ECO:0000256" key="7">
    <source>
        <dbReference type="ARBA" id="ARBA00022982"/>
    </source>
</evidence>
<keyword evidence="3" id="KW-0813">Transport</keyword>
<dbReference type="Pfam" id="PF03188">
    <property type="entry name" value="Cytochrom_B561"/>
    <property type="match status" value="1"/>
</dbReference>
<dbReference type="CDD" id="cd08761">
    <property type="entry name" value="Cyt_b561_CYB561D2_like"/>
    <property type="match status" value="1"/>
</dbReference>
<evidence type="ECO:0000256" key="4">
    <source>
        <dbReference type="ARBA" id="ARBA00022617"/>
    </source>
</evidence>
<dbReference type="PANTHER" id="PTHR15422:SF45">
    <property type="entry name" value="CYTOCHROME B561 DOMAIN-CONTAINING PROTEIN"/>
    <property type="match status" value="1"/>
</dbReference>
<dbReference type="SMART" id="SM00665">
    <property type="entry name" value="B561"/>
    <property type="match status" value="1"/>
</dbReference>
<keyword evidence="15" id="KW-1185">Reference proteome</keyword>
<dbReference type="PANTHER" id="PTHR15422">
    <property type="entry name" value="OS05G0565100 PROTEIN"/>
    <property type="match status" value="1"/>
</dbReference>
<evidence type="ECO:0000256" key="12">
    <source>
        <dbReference type="SAM" id="Phobius"/>
    </source>
</evidence>
<comment type="cofactor">
    <cofactor evidence="1">
        <name>heme b</name>
        <dbReference type="ChEBI" id="CHEBI:60344"/>
    </cofactor>
</comment>
<protein>
    <recommendedName>
        <fullName evidence="11">ascorbate ferrireductase (transmembrane)</fullName>
        <ecNumber evidence="11">7.2.1.3</ecNumber>
    </recommendedName>
</protein>
<comment type="caution">
    <text evidence="14">The sequence shown here is derived from an EMBL/GenBank/DDBJ whole genome shotgun (WGS) entry which is preliminary data.</text>
</comment>
<feature type="transmembrane region" description="Helical" evidence="12">
    <location>
        <begin position="124"/>
        <end position="146"/>
    </location>
</feature>
<keyword evidence="7" id="KW-0249">Electron transport</keyword>
<evidence type="ECO:0000313" key="15">
    <source>
        <dbReference type="Proteomes" id="UP001233999"/>
    </source>
</evidence>
<dbReference type="PROSITE" id="PS50939">
    <property type="entry name" value="CYTOCHROME_B561"/>
    <property type="match status" value="1"/>
</dbReference>
<evidence type="ECO:0000256" key="6">
    <source>
        <dbReference type="ARBA" id="ARBA00022723"/>
    </source>
</evidence>
<keyword evidence="10 12" id="KW-0472">Membrane</keyword>
<organism evidence="14 15">
    <name type="scientific">Diploptera punctata</name>
    <name type="common">Pacific beetle cockroach</name>
    <dbReference type="NCBI Taxonomy" id="6984"/>
    <lineage>
        <taxon>Eukaryota</taxon>
        <taxon>Metazoa</taxon>
        <taxon>Ecdysozoa</taxon>
        <taxon>Arthropoda</taxon>
        <taxon>Hexapoda</taxon>
        <taxon>Insecta</taxon>
        <taxon>Pterygota</taxon>
        <taxon>Neoptera</taxon>
        <taxon>Polyneoptera</taxon>
        <taxon>Dictyoptera</taxon>
        <taxon>Blattodea</taxon>
        <taxon>Blaberoidea</taxon>
        <taxon>Blaberidae</taxon>
        <taxon>Diplopterinae</taxon>
        <taxon>Diploptera</taxon>
    </lineage>
</organism>
<keyword evidence="4" id="KW-0349">Heme</keyword>
<dbReference type="Proteomes" id="UP001233999">
    <property type="component" value="Unassembled WGS sequence"/>
</dbReference>
<feature type="transmembrane region" description="Helical" evidence="12">
    <location>
        <begin position="158"/>
        <end position="182"/>
    </location>
</feature>
<dbReference type="Gene3D" id="1.20.120.1770">
    <property type="match status" value="1"/>
</dbReference>
<evidence type="ECO:0000256" key="8">
    <source>
        <dbReference type="ARBA" id="ARBA00022989"/>
    </source>
</evidence>
<evidence type="ECO:0000256" key="10">
    <source>
        <dbReference type="ARBA" id="ARBA00023136"/>
    </source>
</evidence>
<dbReference type="EMBL" id="JASPKZ010008178">
    <property type="protein sequence ID" value="KAJ9580734.1"/>
    <property type="molecule type" value="Genomic_DNA"/>
</dbReference>
<name>A0AAD7ZHE3_DIPPU</name>
<evidence type="ECO:0000256" key="2">
    <source>
        <dbReference type="ARBA" id="ARBA00004141"/>
    </source>
</evidence>
<dbReference type="AlphaFoldDB" id="A0AAD7ZHE3"/>
<keyword evidence="6" id="KW-0479">Metal-binding</keyword>
<reference evidence="14" key="1">
    <citation type="journal article" date="2023" name="IScience">
        <title>Live-bearing cockroach genome reveals convergent evolutionary mechanisms linked to viviparity in insects and beyond.</title>
        <authorList>
            <person name="Fouks B."/>
            <person name="Harrison M.C."/>
            <person name="Mikhailova A.A."/>
            <person name="Marchal E."/>
            <person name="English S."/>
            <person name="Carruthers M."/>
            <person name="Jennings E.C."/>
            <person name="Chiamaka E.L."/>
            <person name="Frigard R.A."/>
            <person name="Pippel M."/>
            <person name="Attardo G.M."/>
            <person name="Benoit J.B."/>
            <person name="Bornberg-Bauer E."/>
            <person name="Tobe S.S."/>
        </authorList>
    </citation>
    <scope>NUCLEOTIDE SEQUENCE</scope>
    <source>
        <strain evidence="14">Stay&amp;Tobe</strain>
    </source>
</reference>
<reference evidence="14" key="2">
    <citation type="submission" date="2023-05" db="EMBL/GenBank/DDBJ databases">
        <authorList>
            <person name="Fouks B."/>
        </authorList>
    </citation>
    <scope>NUCLEOTIDE SEQUENCE</scope>
    <source>
        <strain evidence="14">Stay&amp;Tobe</strain>
        <tissue evidence="14">Testes</tissue>
    </source>
</reference>
<feature type="transmembrane region" description="Helical" evidence="12">
    <location>
        <begin position="53"/>
        <end position="73"/>
    </location>
</feature>
<keyword evidence="8 12" id="KW-1133">Transmembrane helix</keyword>
<accession>A0AAD7ZHE3</accession>
<sequence>MSFYYYVTLYSWHPSFFTLGSLLLMAESILVLSENNVLAFFGLNHQRLVTLHWILQIGSAVAITIGFASISVYKCQHDQTHFDTWHSITGLISVILFIFACLGGVVALYTATFKKLIKPAHVKLAHIIVGILTFVIGIISEIFGIYTRWFLYYCNETVQLVCTLLIVLATVLALQSSLVNAYHRIKRLCHN</sequence>
<keyword evidence="5 12" id="KW-0812">Transmembrane</keyword>
<gene>
    <name evidence="14" type="ORF">L9F63_024085</name>
</gene>
<evidence type="ECO:0000256" key="5">
    <source>
        <dbReference type="ARBA" id="ARBA00022692"/>
    </source>
</evidence>
<feature type="transmembrane region" description="Helical" evidence="12">
    <location>
        <begin position="85"/>
        <end position="112"/>
    </location>
</feature>
<dbReference type="InterPro" id="IPR045150">
    <property type="entry name" value="CYB561D1/2"/>
</dbReference>
<evidence type="ECO:0000313" key="14">
    <source>
        <dbReference type="EMBL" id="KAJ9580734.1"/>
    </source>
</evidence>
<comment type="subcellular location">
    <subcellularLocation>
        <location evidence="2">Membrane</location>
        <topology evidence="2">Multi-pass membrane protein</topology>
    </subcellularLocation>
</comment>
<dbReference type="GO" id="GO:0046872">
    <property type="term" value="F:metal ion binding"/>
    <property type="evidence" value="ECO:0007669"/>
    <property type="project" value="UniProtKB-KW"/>
</dbReference>
<dbReference type="InterPro" id="IPR006593">
    <property type="entry name" value="Cyt_b561/ferric_Rdtase_TM"/>
</dbReference>
<dbReference type="GO" id="GO:0140575">
    <property type="term" value="F:transmembrane monodehydroascorbate reductase activity"/>
    <property type="evidence" value="ECO:0007669"/>
    <property type="project" value="InterPro"/>
</dbReference>
<proteinExistence type="predicted"/>
<dbReference type="EC" id="7.2.1.3" evidence="11"/>
<evidence type="ECO:0000259" key="13">
    <source>
        <dbReference type="PROSITE" id="PS50939"/>
    </source>
</evidence>
<feature type="domain" description="Cytochrome b561" evidence="13">
    <location>
        <begin position="1"/>
        <end position="183"/>
    </location>
</feature>
<feature type="transmembrane region" description="Helical" evidence="12">
    <location>
        <begin position="12"/>
        <end position="32"/>
    </location>
</feature>
<dbReference type="GO" id="GO:0140571">
    <property type="term" value="F:transmembrane ascorbate ferrireductase activity"/>
    <property type="evidence" value="ECO:0007669"/>
    <property type="project" value="UniProtKB-EC"/>
</dbReference>
<evidence type="ECO:0000256" key="3">
    <source>
        <dbReference type="ARBA" id="ARBA00022448"/>
    </source>
</evidence>
<keyword evidence="9" id="KW-0408">Iron</keyword>
<evidence type="ECO:0000256" key="1">
    <source>
        <dbReference type="ARBA" id="ARBA00001970"/>
    </source>
</evidence>